<dbReference type="PANTHER" id="PTHR33164">
    <property type="entry name" value="TRANSCRIPTIONAL REGULATOR, MARR FAMILY"/>
    <property type="match status" value="1"/>
</dbReference>
<dbReference type="InterPro" id="IPR000835">
    <property type="entry name" value="HTH_MarR-typ"/>
</dbReference>
<proteinExistence type="predicted"/>
<dbReference type="PATRIC" id="fig|86416.3.peg.4640"/>
<dbReference type="Proteomes" id="UP000013523">
    <property type="component" value="Chromosome"/>
</dbReference>
<reference evidence="2 3" key="1">
    <citation type="submission" date="2012-01" db="EMBL/GenBank/DDBJ databases">
        <title>Complete sequence of chromosome of Clostridium pasteurianum BC1.</title>
        <authorList>
            <consortium name="US DOE Joint Genome Institute"/>
            <person name="Lucas S."/>
            <person name="Han J."/>
            <person name="Lapidus A."/>
            <person name="Cheng J.-F."/>
            <person name="Goodwin L."/>
            <person name="Pitluck S."/>
            <person name="Peters L."/>
            <person name="Mikhailova N."/>
            <person name="Teshima H."/>
            <person name="Detter J.C."/>
            <person name="Han C."/>
            <person name="Tapia R."/>
            <person name="Land M."/>
            <person name="Hauser L."/>
            <person name="Kyrpides N."/>
            <person name="Ivanova N."/>
            <person name="Pagani I."/>
            <person name="Dunn J."/>
            <person name="Taghavi S."/>
            <person name="Francis A."/>
            <person name="van der Lelie D."/>
            <person name="Woyke T."/>
        </authorList>
    </citation>
    <scope>NUCLEOTIDE SEQUENCE [LARGE SCALE GENOMIC DNA]</scope>
    <source>
        <strain evidence="2 3">BC1</strain>
    </source>
</reference>
<dbReference type="KEGG" id="cpas:Clopa_4650"/>
<evidence type="ECO:0000313" key="2">
    <source>
        <dbReference type="EMBL" id="AGK99341.1"/>
    </source>
</evidence>
<dbReference type="OrthoDB" id="163346at2"/>
<dbReference type="PRINTS" id="PR00598">
    <property type="entry name" value="HTHMARR"/>
</dbReference>
<gene>
    <name evidence="2" type="ORF">Clopa_4650</name>
</gene>
<dbReference type="GO" id="GO:0046914">
    <property type="term" value="F:transition metal ion binding"/>
    <property type="evidence" value="ECO:0007669"/>
    <property type="project" value="InterPro"/>
</dbReference>
<dbReference type="HOGENOM" id="CLU_083287_12_3_9"/>
<name>R4KCC5_CLOPA</name>
<dbReference type="InterPro" id="IPR036390">
    <property type="entry name" value="WH_DNA-bd_sf"/>
</dbReference>
<dbReference type="Pfam" id="PF01047">
    <property type="entry name" value="MarR"/>
    <property type="match status" value="1"/>
</dbReference>
<dbReference type="PANTHER" id="PTHR33164:SF57">
    <property type="entry name" value="MARR-FAMILY TRANSCRIPTIONAL REGULATOR"/>
    <property type="match status" value="1"/>
</dbReference>
<sequence length="151" mass="17188">MEENKELIAQKIMKGLIEFRRLHKHKSPICSLTHSEIIVLSSIKSYVETHKLGIKTSELSNILNVASPTITQQVNSLERRGFVERAVDKEDRRAVRIKVTEKGEEVLKKASEEFEASINGLVEYLGPGQSEQLADLLSKTFNYFMNNENNL</sequence>
<dbReference type="InterPro" id="IPR039422">
    <property type="entry name" value="MarR/SlyA-like"/>
</dbReference>
<evidence type="ECO:0000259" key="1">
    <source>
        <dbReference type="PROSITE" id="PS50995"/>
    </source>
</evidence>
<dbReference type="GO" id="GO:0003700">
    <property type="term" value="F:DNA-binding transcription factor activity"/>
    <property type="evidence" value="ECO:0007669"/>
    <property type="project" value="InterPro"/>
</dbReference>
<protein>
    <submittedName>
        <fullName evidence="2">Transcriptional regulator</fullName>
    </submittedName>
</protein>
<dbReference type="InterPro" id="IPR036388">
    <property type="entry name" value="WH-like_DNA-bd_sf"/>
</dbReference>
<dbReference type="SMART" id="SM00347">
    <property type="entry name" value="HTH_MARR"/>
    <property type="match status" value="1"/>
</dbReference>
<evidence type="ECO:0000313" key="3">
    <source>
        <dbReference type="Proteomes" id="UP000013523"/>
    </source>
</evidence>
<dbReference type="SUPFAM" id="SSF46785">
    <property type="entry name" value="Winged helix' DNA-binding domain"/>
    <property type="match status" value="1"/>
</dbReference>
<dbReference type="GO" id="GO:0006950">
    <property type="term" value="P:response to stress"/>
    <property type="evidence" value="ECO:0007669"/>
    <property type="project" value="TreeGrafter"/>
</dbReference>
<dbReference type="STRING" id="86416.Clopa_4650"/>
<dbReference type="AlphaFoldDB" id="R4KCC5"/>
<dbReference type="SMART" id="SM00529">
    <property type="entry name" value="HTH_DTXR"/>
    <property type="match status" value="1"/>
</dbReference>
<keyword evidence="3" id="KW-1185">Reference proteome</keyword>
<dbReference type="Gene3D" id="1.10.10.10">
    <property type="entry name" value="Winged helix-like DNA-binding domain superfamily/Winged helix DNA-binding domain"/>
    <property type="match status" value="1"/>
</dbReference>
<dbReference type="InterPro" id="IPR022689">
    <property type="entry name" value="Iron_dep_repressor"/>
</dbReference>
<accession>R4KCC5</accession>
<feature type="domain" description="HTH marR-type" evidence="1">
    <location>
        <begin position="1"/>
        <end position="142"/>
    </location>
</feature>
<dbReference type="EMBL" id="CP003261">
    <property type="protein sequence ID" value="AGK99341.1"/>
    <property type="molecule type" value="Genomic_DNA"/>
</dbReference>
<dbReference type="eggNOG" id="COG1846">
    <property type="taxonomic scope" value="Bacteria"/>
</dbReference>
<dbReference type="PROSITE" id="PS50995">
    <property type="entry name" value="HTH_MARR_2"/>
    <property type="match status" value="1"/>
</dbReference>
<dbReference type="RefSeq" id="WP_015617610.1">
    <property type="nucleotide sequence ID" value="NC_021182.1"/>
</dbReference>
<organism evidence="2 3">
    <name type="scientific">Clostridium pasteurianum BC1</name>
    <dbReference type="NCBI Taxonomy" id="86416"/>
    <lineage>
        <taxon>Bacteria</taxon>
        <taxon>Bacillati</taxon>
        <taxon>Bacillota</taxon>
        <taxon>Clostridia</taxon>
        <taxon>Eubacteriales</taxon>
        <taxon>Clostridiaceae</taxon>
        <taxon>Clostridium</taxon>
    </lineage>
</organism>